<dbReference type="EMBL" id="BQKB01000042">
    <property type="protein sequence ID" value="GJM53505.1"/>
    <property type="molecule type" value="Genomic_DNA"/>
</dbReference>
<protein>
    <submittedName>
        <fullName evidence="1">Uncharacterized protein</fullName>
    </submittedName>
</protein>
<organism evidence="1 3">
    <name type="scientific">Capnocytophaga catalasegens</name>
    <dbReference type="NCBI Taxonomy" id="1004260"/>
    <lineage>
        <taxon>Bacteria</taxon>
        <taxon>Pseudomonadati</taxon>
        <taxon>Bacteroidota</taxon>
        <taxon>Flavobacteriia</taxon>
        <taxon>Flavobacteriales</taxon>
        <taxon>Flavobacteriaceae</taxon>
        <taxon>Capnocytophaga</taxon>
    </lineage>
</organism>
<dbReference type="Proteomes" id="UP001208692">
    <property type="component" value="Unassembled WGS sequence"/>
</dbReference>
<keyword evidence="4" id="KW-1185">Reference proteome</keyword>
<evidence type="ECO:0000313" key="2">
    <source>
        <dbReference type="EMBL" id="GJM53505.1"/>
    </source>
</evidence>
<name>A0AAV5AWY4_9FLAO</name>
<evidence type="ECO:0000313" key="1">
    <source>
        <dbReference type="EMBL" id="GJM51184.1"/>
    </source>
</evidence>
<comment type="caution">
    <text evidence="1">The sequence shown here is derived from an EMBL/GenBank/DDBJ whole genome shotgun (WGS) entry which is preliminary data.</text>
</comment>
<evidence type="ECO:0000313" key="4">
    <source>
        <dbReference type="Proteomes" id="UP001208692"/>
    </source>
</evidence>
<dbReference type="AlphaFoldDB" id="A0AAV5AWY4"/>
<accession>A0AAV5AWY4</accession>
<proteinExistence type="predicted"/>
<evidence type="ECO:0000313" key="3">
    <source>
        <dbReference type="Proteomes" id="UP001207736"/>
    </source>
</evidence>
<reference evidence="1 4" key="1">
    <citation type="submission" date="2021-11" db="EMBL/GenBank/DDBJ databases">
        <title>Draft genome sequence of Capnocytophaga sp. strain KC07075 isolated from cat oral cavity.</title>
        <authorList>
            <person name="Suzuki M."/>
            <person name="Imaoka K."/>
            <person name="Kimura M."/>
            <person name="Morikawa S."/>
            <person name="Maeda K."/>
        </authorList>
    </citation>
    <scope>NUCLEOTIDE SEQUENCE</scope>
    <source>
        <strain evidence="1">KC07075</strain>
        <strain evidence="2 4">KC07079</strain>
    </source>
</reference>
<dbReference type="EMBL" id="BQKA01000042">
    <property type="protein sequence ID" value="GJM51184.1"/>
    <property type="molecule type" value="Genomic_DNA"/>
</dbReference>
<gene>
    <name evidence="1" type="ORF">RCZ15_21570</name>
    <name evidence="2" type="ORF">RCZ16_18210</name>
</gene>
<sequence>MSNKELVYKLALFLNENNLKMSAKELADFLNRNGYETSYGTEYEGGRGIYRLIKSAHTWRQDEKDDQDGADAIALSFVNEAGEPAWAS</sequence>
<dbReference type="Proteomes" id="UP001207736">
    <property type="component" value="Unassembled WGS sequence"/>
</dbReference>